<reference evidence="1" key="1">
    <citation type="submission" date="2018-05" db="EMBL/GenBank/DDBJ databases">
        <authorList>
            <person name="Lanie J.A."/>
            <person name="Ng W.-L."/>
            <person name="Kazmierczak K.M."/>
            <person name="Andrzejewski T.M."/>
            <person name="Davidsen T.M."/>
            <person name="Wayne K.J."/>
            <person name="Tettelin H."/>
            <person name="Glass J.I."/>
            <person name="Rusch D."/>
            <person name="Podicherti R."/>
            <person name="Tsui H.-C.T."/>
            <person name="Winkler M.E."/>
        </authorList>
    </citation>
    <scope>NUCLEOTIDE SEQUENCE</scope>
</reference>
<gene>
    <name evidence="1" type="ORF">METZ01_LOCUS511947</name>
</gene>
<evidence type="ECO:0008006" key="2">
    <source>
        <dbReference type="Google" id="ProtNLM"/>
    </source>
</evidence>
<dbReference type="EMBL" id="UINC01227974">
    <property type="protein sequence ID" value="SVE59093.1"/>
    <property type="molecule type" value="Genomic_DNA"/>
</dbReference>
<dbReference type="AlphaFoldDB" id="A0A383ERM1"/>
<accession>A0A383ERM1</accession>
<feature type="non-terminal residue" evidence="1">
    <location>
        <position position="33"/>
    </location>
</feature>
<protein>
    <recommendedName>
        <fullName evidence="2">Radical SAM core domain-containing protein</fullName>
    </recommendedName>
</protein>
<evidence type="ECO:0000313" key="1">
    <source>
        <dbReference type="EMBL" id="SVE59093.1"/>
    </source>
</evidence>
<name>A0A383ERM1_9ZZZZ</name>
<proteinExistence type="predicted"/>
<sequence>MFTGINHTRKEDFSVVWDLGRRCTYACSYCGPH</sequence>
<organism evidence="1">
    <name type="scientific">marine metagenome</name>
    <dbReference type="NCBI Taxonomy" id="408172"/>
    <lineage>
        <taxon>unclassified sequences</taxon>
        <taxon>metagenomes</taxon>
        <taxon>ecological metagenomes</taxon>
    </lineage>
</organism>